<protein>
    <submittedName>
        <fullName evidence="1">Uncharacterized protein</fullName>
    </submittedName>
</protein>
<reference evidence="1" key="1">
    <citation type="journal article" date="2015" name="Nature">
        <title>Complex archaea that bridge the gap between prokaryotes and eukaryotes.</title>
        <authorList>
            <person name="Spang A."/>
            <person name="Saw J.H."/>
            <person name="Jorgensen S.L."/>
            <person name="Zaremba-Niedzwiedzka K."/>
            <person name="Martijn J."/>
            <person name="Lind A.E."/>
            <person name="van Eijk R."/>
            <person name="Schleper C."/>
            <person name="Guy L."/>
            <person name="Ettema T.J."/>
        </authorList>
    </citation>
    <scope>NUCLEOTIDE SEQUENCE</scope>
</reference>
<comment type="caution">
    <text evidence="1">The sequence shown here is derived from an EMBL/GenBank/DDBJ whole genome shotgun (WGS) entry which is preliminary data.</text>
</comment>
<gene>
    <name evidence="1" type="ORF">LCGC14_3146480</name>
</gene>
<dbReference type="EMBL" id="LAZR01069134">
    <property type="protein sequence ID" value="KKK48302.1"/>
    <property type="molecule type" value="Genomic_DNA"/>
</dbReference>
<organism evidence="1">
    <name type="scientific">marine sediment metagenome</name>
    <dbReference type="NCBI Taxonomy" id="412755"/>
    <lineage>
        <taxon>unclassified sequences</taxon>
        <taxon>metagenomes</taxon>
        <taxon>ecological metagenomes</taxon>
    </lineage>
</organism>
<accession>A0A0F8VVD3</accession>
<sequence length="66" mass="8005">MVKTIKDLWPNRNYPPDVLKVRNIGIEWIKDIEICGITKEMLDEDERHVVKNWIKWFLDINPEDLK</sequence>
<dbReference type="AlphaFoldDB" id="A0A0F8VVD3"/>
<name>A0A0F8VVD3_9ZZZZ</name>
<evidence type="ECO:0000313" key="1">
    <source>
        <dbReference type="EMBL" id="KKK48302.1"/>
    </source>
</evidence>
<proteinExistence type="predicted"/>